<evidence type="ECO:0000256" key="1">
    <source>
        <dbReference type="SAM" id="MobiDB-lite"/>
    </source>
</evidence>
<dbReference type="Proteomes" id="UP000178912">
    <property type="component" value="Unassembled WGS sequence"/>
</dbReference>
<evidence type="ECO:0000313" key="2">
    <source>
        <dbReference type="EMBL" id="CZT08917.1"/>
    </source>
</evidence>
<feature type="region of interest" description="Disordered" evidence="1">
    <location>
        <begin position="1"/>
        <end position="52"/>
    </location>
</feature>
<sequence>MAPDFYPPARPQHQVFTHGTPTHFSAPTSGKIPCSSQPKAELAETKPFHKHP</sequence>
<keyword evidence="3" id="KW-1185">Reference proteome</keyword>
<protein>
    <submittedName>
        <fullName evidence="2">Uncharacterized protein</fullName>
    </submittedName>
</protein>
<accession>A0A1E1LEJ7</accession>
<gene>
    <name evidence="2" type="ORF">RAG0_13852</name>
</gene>
<dbReference type="EMBL" id="FJUX01000108">
    <property type="protein sequence ID" value="CZT08917.1"/>
    <property type="molecule type" value="Genomic_DNA"/>
</dbReference>
<feature type="compositionally biased region" description="Polar residues" evidence="1">
    <location>
        <begin position="14"/>
        <end position="38"/>
    </location>
</feature>
<feature type="compositionally biased region" description="Pro residues" evidence="1">
    <location>
        <begin position="1"/>
        <end position="10"/>
    </location>
</feature>
<dbReference type="AlphaFoldDB" id="A0A1E1LEJ7"/>
<feature type="compositionally biased region" description="Basic and acidic residues" evidence="1">
    <location>
        <begin position="41"/>
        <end position="52"/>
    </location>
</feature>
<reference evidence="3" key="1">
    <citation type="submission" date="2016-03" db="EMBL/GenBank/DDBJ databases">
        <authorList>
            <person name="Guldener U."/>
        </authorList>
    </citation>
    <scope>NUCLEOTIDE SEQUENCE [LARGE SCALE GENOMIC DNA]</scope>
    <source>
        <strain evidence="3">04CH-RAC-A.6.1</strain>
    </source>
</reference>
<organism evidence="2 3">
    <name type="scientific">Rhynchosporium agropyri</name>
    <dbReference type="NCBI Taxonomy" id="914238"/>
    <lineage>
        <taxon>Eukaryota</taxon>
        <taxon>Fungi</taxon>
        <taxon>Dikarya</taxon>
        <taxon>Ascomycota</taxon>
        <taxon>Pezizomycotina</taxon>
        <taxon>Leotiomycetes</taxon>
        <taxon>Helotiales</taxon>
        <taxon>Ploettnerulaceae</taxon>
        <taxon>Rhynchosporium</taxon>
    </lineage>
</organism>
<proteinExistence type="predicted"/>
<name>A0A1E1LEJ7_9HELO</name>
<evidence type="ECO:0000313" key="3">
    <source>
        <dbReference type="Proteomes" id="UP000178912"/>
    </source>
</evidence>